<dbReference type="RefSeq" id="WP_191146265.1">
    <property type="nucleotide sequence ID" value="NZ_JACXAF010000030.1"/>
</dbReference>
<dbReference type="InterPro" id="IPR044084">
    <property type="entry name" value="AvModA-like_subst-bd"/>
</dbReference>
<keyword evidence="3" id="KW-0732">Signal</keyword>
<dbReference type="PIRSF" id="PIRSF004846">
    <property type="entry name" value="ModA"/>
    <property type="match status" value="1"/>
</dbReference>
<keyword evidence="2 4" id="KW-0479">Metal-binding</keyword>
<feature type="binding site" evidence="4">
    <location>
        <position position="66"/>
    </location>
    <ligand>
        <name>molybdate</name>
        <dbReference type="ChEBI" id="CHEBI:36264"/>
    </ligand>
</feature>
<dbReference type="Pfam" id="PF13531">
    <property type="entry name" value="SBP_bac_11"/>
    <property type="match status" value="1"/>
</dbReference>
<comment type="similarity">
    <text evidence="1">Belongs to the bacterial solute-binding protein ModA family.</text>
</comment>
<keyword evidence="6" id="KW-1185">Reference proteome</keyword>
<dbReference type="CDD" id="cd13539">
    <property type="entry name" value="PBP2_AvModA"/>
    <property type="match status" value="1"/>
</dbReference>
<dbReference type="Gene3D" id="3.40.190.10">
    <property type="entry name" value="Periplasmic binding protein-like II"/>
    <property type="match status" value="2"/>
</dbReference>
<evidence type="ECO:0000313" key="6">
    <source>
        <dbReference type="Proteomes" id="UP000638014"/>
    </source>
</evidence>
<dbReference type="SUPFAM" id="SSF53850">
    <property type="entry name" value="Periplasmic binding protein-like II"/>
    <property type="match status" value="1"/>
</dbReference>
<feature type="binding site" evidence="4">
    <location>
        <position position="174"/>
    </location>
    <ligand>
        <name>molybdate</name>
        <dbReference type="ChEBI" id="CHEBI:36264"/>
    </ligand>
</feature>
<evidence type="ECO:0000256" key="4">
    <source>
        <dbReference type="PIRSR" id="PIRSR004846-1"/>
    </source>
</evidence>
<proteinExistence type="inferred from homology"/>
<comment type="caution">
    <text evidence="5">The sequence shown here is derived from an EMBL/GenBank/DDBJ whole genome shotgun (WGS) entry which is preliminary data.</text>
</comment>
<dbReference type="NCBIfam" id="TIGR01256">
    <property type="entry name" value="modA"/>
    <property type="match status" value="1"/>
</dbReference>
<evidence type="ECO:0000313" key="5">
    <source>
        <dbReference type="EMBL" id="MBD1391207.1"/>
    </source>
</evidence>
<dbReference type="GO" id="GO:0015689">
    <property type="term" value="P:molybdate ion transport"/>
    <property type="evidence" value="ECO:0007669"/>
    <property type="project" value="InterPro"/>
</dbReference>
<name>A0A8J6QVC6_9GAMM</name>
<organism evidence="5 6">
    <name type="scientific">Neiella litorisoli</name>
    <dbReference type="NCBI Taxonomy" id="2771431"/>
    <lineage>
        <taxon>Bacteria</taxon>
        <taxon>Pseudomonadati</taxon>
        <taxon>Pseudomonadota</taxon>
        <taxon>Gammaproteobacteria</taxon>
        <taxon>Alteromonadales</taxon>
        <taxon>Echinimonadaceae</taxon>
        <taxon>Neiella</taxon>
    </lineage>
</organism>
<keyword evidence="4" id="KW-0500">Molybdenum</keyword>
<gene>
    <name evidence="5" type="primary">modA</name>
    <name evidence="5" type="ORF">IC617_17410</name>
</gene>
<evidence type="ECO:0000256" key="2">
    <source>
        <dbReference type="ARBA" id="ARBA00022723"/>
    </source>
</evidence>
<dbReference type="PANTHER" id="PTHR30632:SF14">
    <property type="entry name" value="TUNGSTATE_MOLYBDATE_CHROMATE-BINDING PROTEIN MODA"/>
    <property type="match status" value="1"/>
</dbReference>
<evidence type="ECO:0000256" key="1">
    <source>
        <dbReference type="ARBA" id="ARBA00009175"/>
    </source>
</evidence>
<dbReference type="AlphaFoldDB" id="A0A8J6QVC6"/>
<dbReference type="PANTHER" id="PTHR30632">
    <property type="entry name" value="MOLYBDATE-BINDING PERIPLASMIC PROTEIN"/>
    <property type="match status" value="1"/>
</dbReference>
<dbReference type="GO" id="GO:0030973">
    <property type="term" value="F:molybdate ion binding"/>
    <property type="evidence" value="ECO:0007669"/>
    <property type="project" value="InterPro"/>
</dbReference>
<dbReference type="EMBL" id="JACXAF010000030">
    <property type="protein sequence ID" value="MBD1391207.1"/>
    <property type="molecule type" value="Genomic_DNA"/>
</dbReference>
<dbReference type="GO" id="GO:0046872">
    <property type="term" value="F:metal ion binding"/>
    <property type="evidence" value="ECO:0007669"/>
    <property type="project" value="UniProtKB-KW"/>
</dbReference>
<dbReference type="InterPro" id="IPR005950">
    <property type="entry name" value="ModA"/>
</dbReference>
<accession>A0A8J6QVC6</accession>
<protein>
    <submittedName>
        <fullName evidence="5">Molybdate ABC transporter substrate-binding protein</fullName>
    </submittedName>
</protein>
<dbReference type="Proteomes" id="UP000638014">
    <property type="component" value="Unassembled WGS sequence"/>
</dbReference>
<evidence type="ECO:0000256" key="3">
    <source>
        <dbReference type="ARBA" id="ARBA00022729"/>
    </source>
</evidence>
<dbReference type="InterPro" id="IPR050682">
    <property type="entry name" value="ModA/WtpA"/>
</dbReference>
<reference evidence="5" key="1">
    <citation type="submission" date="2020-09" db="EMBL/GenBank/DDBJ databases">
        <title>A novel bacterium of genus Neiella, isolated from South China Sea.</title>
        <authorList>
            <person name="Huang H."/>
            <person name="Mo K."/>
            <person name="Hu Y."/>
        </authorList>
    </citation>
    <scope>NUCLEOTIDE SEQUENCE</scope>
    <source>
        <strain evidence="5">HB171785</strain>
    </source>
</reference>
<sequence>MFNSKPRGLQLWLIFVFVVATGFSNRIHAEQIRVAVAANFYRPMQALASDFTERSGHQVSLSAGSTGKLYAQIINGAPFDVFIAADQARPKALVDNGRAKAASQLTVAIGQLVLWSADPELIAGPQQLQPDSAISRLAIANPKSAPYGAAALTVMEHLGVKDYWSSRLVQGQNISHTYQYVSSGNATAGFVAASQVYHHGQLTSGSAWLVPESLHQPLKQDAVIINSAAQPQAAVELLNYFRSPAAKRIIESFGYQTQSH</sequence>